<dbReference type="Proteomes" id="UP001168883">
    <property type="component" value="Unassembled WGS sequence"/>
</dbReference>
<name>A0ABT8VHF0_9BACL</name>
<keyword evidence="3" id="KW-1185">Reference proteome</keyword>
<dbReference type="SUPFAM" id="SSF88659">
    <property type="entry name" value="Sigma3 and sigma4 domains of RNA polymerase sigma factors"/>
    <property type="match status" value="1"/>
</dbReference>
<dbReference type="InterPro" id="IPR013324">
    <property type="entry name" value="RNA_pol_sigma_r3/r4-like"/>
</dbReference>
<organism evidence="2 3">
    <name type="scientific">Paenibacillus ehimensis</name>
    <dbReference type="NCBI Taxonomy" id="79264"/>
    <lineage>
        <taxon>Bacteria</taxon>
        <taxon>Bacillati</taxon>
        <taxon>Bacillota</taxon>
        <taxon>Bacilli</taxon>
        <taxon>Bacillales</taxon>
        <taxon>Paenibacillaceae</taxon>
        <taxon>Paenibacillus</taxon>
    </lineage>
</organism>
<sequence length="136" mass="15862">MSNLVNIYYDLCKEIEILELRLQDLEADIKYSNRQVFNGSLPSTPSPVHIPFDKALISYDETNAKIEETFEWLRQKLETRKQIQGILRQLSGVEAKVAYMRDVEEKDLKSIAEELGYSVIWIKKLSQRINDKLGKQ</sequence>
<evidence type="ECO:0000256" key="1">
    <source>
        <dbReference type="SAM" id="Coils"/>
    </source>
</evidence>
<comment type="caution">
    <text evidence="2">The sequence shown here is derived from an EMBL/GenBank/DDBJ whole genome shotgun (WGS) entry which is preliminary data.</text>
</comment>
<gene>
    <name evidence="2" type="ORF">Q3C12_25750</name>
</gene>
<reference evidence="2" key="1">
    <citation type="submission" date="2023-07" db="EMBL/GenBank/DDBJ databases">
        <authorList>
            <person name="Aktuganov G."/>
            <person name="Boyko T."/>
            <person name="Delegan Y."/>
            <person name="Galimzianova N."/>
            <person name="Gilvanova E."/>
            <person name="Korobov V."/>
            <person name="Kuzmina L."/>
            <person name="Melentiev A."/>
            <person name="Milman P."/>
            <person name="Ryabova A."/>
            <person name="Stupak E."/>
            <person name="Yasakov T."/>
            <person name="Zharikova N."/>
            <person name="Zhurenko E."/>
        </authorList>
    </citation>
    <scope>NUCLEOTIDE SEQUENCE</scope>
    <source>
        <strain evidence="2">IB-739</strain>
    </source>
</reference>
<proteinExistence type="predicted"/>
<dbReference type="RefSeq" id="WP_302880722.1">
    <property type="nucleotide sequence ID" value="NZ_JAUMKJ010000040.1"/>
</dbReference>
<dbReference type="Gene3D" id="1.20.140.160">
    <property type="match status" value="1"/>
</dbReference>
<dbReference type="EMBL" id="JAUMKJ010000040">
    <property type="protein sequence ID" value="MDO3680418.1"/>
    <property type="molecule type" value="Genomic_DNA"/>
</dbReference>
<feature type="coiled-coil region" evidence="1">
    <location>
        <begin position="8"/>
        <end position="35"/>
    </location>
</feature>
<evidence type="ECO:0008006" key="4">
    <source>
        <dbReference type="Google" id="ProtNLM"/>
    </source>
</evidence>
<evidence type="ECO:0000313" key="2">
    <source>
        <dbReference type="EMBL" id="MDO3680418.1"/>
    </source>
</evidence>
<accession>A0ABT8VHF0</accession>
<evidence type="ECO:0000313" key="3">
    <source>
        <dbReference type="Proteomes" id="UP001168883"/>
    </source>
</evidence>
<protein>
    <recommendedName>
        <fullName evidence="4">RNA polymerase sigma-70 region 4 domain-containing protein</fullName>
    </recommendedName>
</protein>
<keyword evidence="1" id="KW-0175">Coiled coil</keyword>